<gene>
    <name evidence="2" type="ORF">CRECT_1266</name>
</gene>
<sequence>MSLDVSKILIVLLLIAIILLALKLLKKQKIKQTRYKSDSGDTVKSRAELIVANWLFYRGIEFIYEKKTPTKERVVSDFYLTQSEIYIEFWGLETPQYLKRKSKKIKIYKKNRLKLIQMNDDSLRDLNAFFTKEFARLGAKYQIKPRPHNSSNF</sequence>
<keyword evidence="1" id="KW-1133">Transmembrane helix</keyword>
<keyword evidence="1" id="KW-0812">Transmembrane</keyword>
<dbReference type="Proteomes" id="UP000502377">
    <property type="component" value="Chromosome"/>
</dbReference>
<accession>A0A6G5QMW0</accession>
<evidence type="ECO:0000313" key="2">
    <source>
        <dbReference type="EMBL" id="QCD46924.1"/>
    </source>
</evidence>
<dbReference type="RefSeq" id="WP_039888624.1">
    <property type="nucleotide sequence ID" value="NZ_CAURIV010000007.1"/>
</dbReference>
<keyword evidence="1" id="KW-0472">Membrane</keyword>
<dbReference type="AlphaFoldDB" id="A0A6G5QMW0"/>
<dbReference type="Gene3D" id="3.40.960.10">
    <property type="entry name" value="VSR Endonuclease"/>
    <property type="match status" value="1"/>
</dbReference>
<reference evidence="2 3" key="1">
    <citation type="submission" date="2016-07" db="EMBL/GenBank/DDBJ databases">
        <title>Comparative genomics of the Campylobacter concisus group.</title>
        <authorList>
            <person name="Miller W.G."/>
            <person name="Yee E."/>
            <person name="Chapman M.H."/>
            <person name="Huynh S."/>
            <person name="Bono J.L."/>
            <person name="On S.L.W."/>
            <person name="StLeger J."/>
            <person name="Foster G."/>
            <person name="Parker C.T."/>
        </authorList>
    </citation>
    <scope>NUCLEOTIDE SEQUENCE [LARGE SCALE GENOMIC DNA]</scope>
    <source>
        <strain evidence="2 3">ATCC 33238</strain>
    </source>
</reference>
<protein>
    <submittedName>
        <fullName evidence="2">Uncharacterized protein</fullName>
    </submittedName>
</protein>
<dbReference type="KEGG" id="crx:CRECT_1266"/>
<organism evidence="2 3">
    <name type="scientific">Campylobacter rectus</name>
    <name type="common">Wolinella recta</name>
    <dbReference type="NCBI Taxonomy" id="203"/>
    <lineage>
        <taxon>Bacteria</taxon>
        <taxon>Pseudomonadati</taxon>
        <taxon>Campylobacterota</taxon>
        <taxon>Epsilonproteobacteria</taxon>
        <taxon>Campylobacterales</taxon>
        <taxon>Campylobacteraceae</taxon>
        <taxon>Campylobacter</taxon>
    </lineage>
</organism>
<proteinExistence type="predicted"/>
<evidence type="ECO:0000256" key="1">
    <source>
        <dbReference type="SAM" id="Phobius"/>
    </source>
</evidence>
<dbReference type="EMBL" id="CP012543">
    <property type="protein sequence ID" value="QCD46924.1"/>
    <property type="molecule type" value="Genomic_DNA"/>
</dbReference>
<feature type="transmembrane region" description="Helical" evidence="1">
    <location>
        <begin position="6"/>
        <end position="25"/>
    </location>
</feature>
<evidence type="ECO:0000313" key="3">
    <source>
        <dbReference type="Proteomes" id="UP000502377"/>
    </source>
</evidence>
<name>A0A6G5QMW0_CAMRE</name>